<dbReference type="EMBL" id="CR954253">
    <property type="protein sequence ID" value="CAI98494.1"/>
    <property type="molecule type" value="Genomic_DNA"/>
</dbReference>
<reference evidence="1 2" key="1">
    <citation type="journal article" date="2006" name="Proc. Natl. Acad. Sci. U.S.A.">
        <title>The complete genome sequence of Lactobacillus bulgaricus reveals extensive and ongoing reductive evolution.</title>
        <authorList>
            <person name="van de Guchte M."/>
            <person name="Penaud S."/>
            <person name="Grimaldi C."/>
            <person name="Barbe V."/>
            <person name="Bryson K."/>
            <person name="Nicolas P."/>
            <person name="Robert C."/>
            <person name="Oztas S."/>
            <person name="Mangenot S."/>
            <person name="Couloux A."/>
            <person name="Loux V."/>
            <person name="Dervyn R."/>
            <person name="Bossy R."/>
            <person name="Bolotin A."/>
            <person name="Batto J.-M."/>
            <person name="Walunas T."/>
            <person name="Gibrat J.-F."/>
            <person name="Bessieres P."/>
            <person name="Weissenbach J."/>
            <person name="Ehrlich S.D."/>
            <person name="Maguin E."/>
        </authorList>
    </citation>
    <scope>NUCLEOTIDE SEQUENCE [LARGE SCALE GENOMIC DNA]</scope>
    <source>
        <strain evidence="2">ATCC 11842 / DSM 20081 / BCRC 10696 / JCM 1002 / NBRC 13953 / NCIMB 11778 / NCTC 12712 / WDCM 00102 / Lb 14</strain>
    </source>
</reference>
<dbReference type="Proteomes" id="UP000001259">
    <property type="component" value="Chromosome"/>
</dbReference>
<accession>Q1G8X3</accession>
<organism evidence="1 2">
    <name type="scientific">Lactobacillus delbrueckii subsp. bulgaricus (strain ATCC 11842 / DSM 20081 / BCRC 10696 / JCM 1002 / NBRC 13953 / NCIMB 11778 / NCTC 12712 / WDCM 00102 / Lb 14)</name>
    <dbReference type="NCBI Taxonomy" id="390333"/>
    <lineage>
        <taxon>Bacteria</taxon>
        <taxon>Bacillati</taxon>
        <taxon>Bacillota</taxon>
        <taxon>Bacilli</taxon>
        <taxon>Lactobacillales</taxon>
        <taxon>Lactobacillaceae</taxon>
        <taxon>Lactobacillus</taxon>
    </lineage>
</organism>
<evidence type="ECO:0000313" key="2">
    <source>
        <dbReference type="Proteomes" id="UP000001259"/>
    </source>
</evidence>
<dbReference type="RefSeq" id="WP_011544156.1">
    <property type="nucleotide sequence ID" value="NC_008054.1"/>
</dbReference>
<dbReference type="KEGG" id="ldb:Ldb1705"/>
<evidence type="ECO:0000313" key="1">
    <source>
        <dbReference type="EMBL" id="CAI98494.1"/>
    </source>
</evidence>
<gene>
    <name evidence="1" type="ordered locus">Ldb1705</name>
</gene>
<protein>
    <recommendedName>
        <fullName evidence="3">GGDEF domain-containing protein</fullName>
    </recommendedName>
</protein>
<keyword evidence="2" id="KW-1185">Reference proteome</keyword>
<dbReference type="AlphaFoldDB" id="Q1G8X3"/>
<evidence type="ECO:0008006" key="3">
    <source>
        <dbReference type="Google" id="ProtNLM"/>
    </source>
</evidence>
<proteinExistence type="predicted"/>
<name>Q1G8X3_LACDA</name>
<dbReference type="HOGENOM" id="CLU_209101_0_0_9"/>
<sequence>MKQVKILDLKFDIHISAGYVYGQAQTPDEVYEMIREADRMLYQSKDNVQCPQPDQRRAFAL</sequence>
<dbReference type="PATRIC" id="fig|390333.13.peg.920"/>